<dbReference type="PROSITE" id="PS50106">
    <property type="entry name" value="PDZ"/>
    <property type="match status" value="3"/>
</dbReference>
<evidence type="ECO:0000256" key="7">
    <source>
        <dbReference type="ARBA" id="ARBA00022737"/>
    </source>
</evidence>
<dbReference type="PRINTS" id="PR01217">
    <property type="entry name" value="PRICHEXTENSN"/>
</dbReference>
<reference evidence="17" key="3">
    <citation type="submission" date="2025-09" db="UniProtKB">
        <authorList>
            <consortium name="Ensembl"/>
        </authorList>
    </citation>
    <scope>IDENTIFICATION</scope>
</reference>
<dbReference type="GO" id="GO:0019901">
    <property type="term" value="F:protein kinase binding"/>
    <property type="evidence" value="ECO:0007669"/>
    <property type="project" value="TreeGrafter"/>
</dbReference>
<evidence type="ECO:0000313" key="18">
    <source>
        <dbReference type="Proteomes" id="UP000007635"/>
    </source>
</evidence>
<dbReference type="InterPro" id="IPR001478">
    <property type="entry name" value="PDZ"/>
</dbReference>
<keyword evidence="7" id="KW-0677">Repeat</keyword>
<evidence type="ECO:0000256" key="6">
    <source>
        <dbReference type="ARBA" id="ARBA00022475"/>
    </source>
</evidence>
<name>A0AAQ4QWQ9_GASAC</name>
<feature type="region of interest" description="Disordered" evidence="12">
    <location>
        <begin position="568"/>
        <end position="620"/>
    </location>
</feature>
<evidence type="ECO:0000256" key="1">
    <source>
        <dbReference type="ARBA" id="ARBA00004170"/>
    </source>
</evidence>
<keyword evidence="6" id="KW-1003">Cell membrane</keyword>
<proteinExistence type="inferred from homology"/>
<dbReference type="GO" id="GO:0045197">
    <property type="term" value="P:establishment or maintenance of epithelial cell apical/basal polarity"/>
    <property type="evidence" value="ECO:0007669"/>
    <property type="project" value="TreeGrafter"/>
</dbReference>
<keyword evidence="18" id="KW-1185">Reference proteome</keyword>
<dbReference type="InterPro" id="IPR027417">
    <property type="entry name" value="P-loop_NTPase"/>
</dbReference>
<dbReference type="Pfam" id="PF00595">
    <property type="entry name" value="PDZ"/>
    <property type="match status" value="3"/>
</dbReference>
<dbReference type="SUPFAM" id="SSF50156">
    <property type="entry name" value="PDZ domain-like"/>
    <property type="match status" value="3"/>
</dbReference>
<dbReference type="Pfam" id="PF10600">
    <property type="entry name" value="PDZ_assoc"/>
    <property type="match status" value="1"/>
</dbReference>
<feature type="region of interest" description="Disordered" evidence="12">
    <location>
        <begin position="19"/>
        <end position="49"/>
    </location>
</feature>
<dbReference type="Gene3D" id="3.40.50.300">
    <property type="entry name" value="P-loop containing nucleotide triphosphate hydrolases"/>
    <property type="match status" value="1"/>
</dbReference>
<dbReference type="GO" id="GO:0098609">
    <property type="term" value="P:cell-cell adhesion"/>
    <property type="evidence" value="ECO:0007669"/>
    <property type="project" value="TreeGrafter"/>
</dbReference>
<feature type="region of interest" description="Disordered" evidence="12">
    <location>
        <begin position="99"/>
        <end position="365"/>
    </location>
</feature>
<dbReference type="FunFam" id="2.30.42.10:FF:000001">
    <property type="entry name" value="Disks large homolog 1 isoform 2"/>
    <property type="match status" value="1"/>
</dbReference>
<dbReference type="PROSITE" id="PS00856">
    <property type="entry name" value="GUANYLATE_KINASE_1"/>
    <property type="match status" value="1"/>
</dbReference>
<evidence type="ECO:0000259" key="16">
    <source>
        <dbReference type="PROSITE" id="PS51022"/>
    </source>
</evidence>
<evidence type="ECO:0000259" key="14">
    <source>
        <dbReference type="PROSITE" id="PS50052"/>
    </source>
</evidence>
<feature type="compositionally biased region" description="Basic and acidic residues" evidence="12">
    <location>
        <begin position="821"/>
        <end position="833"/>
    </location>
</feature>
<dbReference type="FunFam" id="2.30.42.10:FF:000049">
    <property type="entry name" value="disks large homolog 1 isoform X1"/>
    <property type="match status" value="1"/>
</dbReference>
<dbReference type="InterPro" id="IPR050614">
    <property type="entry name" value="Synaptic_Scaffolding_LAP-MAGUK"/>
</dbReference>
<dbReference type="CDD" id="cd06724">
    <property type="entry name" value="PDZ2_Dlg1-2-4-like"/>
    <property type="match status" value="1"/>
</dbReference>
<dbReference type="FunFam" id="3.30.63.10:FF:000001">
    <property type="entry name" value="Disks large homolog 1 isoform 2"/>
    <property type="match status" value="1"/>
</dbReference>
<organism evidence="17 18">
    <name type="scientific">Gasterosteus aculeatus aculeatus</name>
    <name type="common">three-spined stickleback</name>
    <dbReference type="NCBI Taxonomy" id="481459"/>
    <lineage>
        <taxon>Eukaryota</taxon>
        <taxon>Metazoa</taxon>
        <taxon>Chordata</taxon>
        <taxon>Craniata</taxon>
        <taxon>Vertebrata</taxon>
        <taxon>Euteleostomi</taxon>
        <taxon>Actinopterygii</taxon>
        <taxon>Neopterygii</taxon>
        <taxon>Teleostei</taxon>
        <taxon>Neoteleostei</taxon>
        <taxon>Acanthomorphata</taxon>
        <taxon>Eupercaria</taxon>
        <taxon>Perciformes</taxon>
        <taxon>Cottioidei</taxon>
        <taxon>Gasterosteales</taxon>
        <taxon>Gasterosteidae</taxon>
        <taxon>Gasterosteus</taxon>
    </lineage>
</organism>
<feature type="domain" description="PDZ" evidence="15">
    <location>
        <begin position="377"/>
        <end position="464"/>
    </location>
</feature>
<dbReference type="CDD" id="cd06795">
    <property type="entry name" value="PDZ3_Dlg1-2-4-like"/>
    <property type="match status" value="1"/>
</dbReference>
<evidence type="ECO:0000259" key="15">
    <source>
        <dbReference type="PROSITE" id="PS50106"/>
    </source>
</evidence>
<dbReference type="InterPro" id="IPR019590">
    <property type="entry name" value="DLG1_PEST_dom"/>
</dbReference>
<feature type="compositionally biased region" description="Low complexity" evidence="12">
    <location>
        <begin position="29"/>
        <end position="38"/>
    </location>
</feature>
<feature type="domain" description="L27" evidence="16">
    <location>
        <begin position="4"/>
        <end position="83"/>
    </location>
</feature>
<evidence type="ECO:0000256" key="4">
    <source>
        <dbReference type="ARBA" id="ARBA00007014"/>
    </source>
</evidence>
<keyword evidence="8" id="KW-0256">Endoplasmic reticulum</keyword>
<dbReference type="SMART" id="SM01277">
    <property type="entry name" value="MAGUK_N_PEST"/>
    <property type="match status" value="1"/>
</dbReference>
<dbReference type="GO" id="GO:0035255">
    <property type="term" value="F:ionotropic glutamate receptor binding"/>
    <property type="evidence" value="ECO:0007669"/>
    <property type="project" value="TreeGrafter"/>
</dbReference>
<dbReference type="CDD" id="cd11861">
    <property type="entry name" value="SH3_DLG-like"/>
    <property type="match status" value="1"/>
</dbReference>
<keyword evidence="5 11" id="KW-0728">SH3 domain</keyword>
<dbReference type="Pfam" id="PF09058">
    <property type="entry name" value="L27_1"/>
    <property type="match status" value="1"/>
</dbReference>
<dbReference type="GO" id="GO:0007268">
    <property type="term" value="P:chemical synaptic transmission"/>
    <property type="evidence" value="ECO:0007669"/>
    <property type="project" value="TreeGrafter"/>
</dbReference>
<feature type="compositionally biased region" description="Low complexity" evidence="12">
    <location>
        <begin position="232"/>
        <end position="247"/>
    </location>
</feature>
<dbReference type="SMART" id="SM00072">
    <property type="entry name" value="GuKc"/>
    <property type="match status" value="1"/>
</dbReference>
<evidence type="ECO:0000256" key="12">
    <source>
        <dbReference type="SAM" id="MobiDB-lite"/>
    </source>
</evidence>
<keyword evidence="9" id="KW-0472">Membrane</keyword>
<dbReference type="GO" id="GO:0043005">
    <property type="term" value="C:neuron projection"/>
    <property type="evidence" value="ECO:0007669"/>
    <property type="project" value="TreeGrafter"/>
</dbReference>
<dbReference type="GeneTree" id="ENSGT00940000164867"/>
<feature type="compositionally biased region" description="Low complexity" evidence="12">
    <location>
        <begin position="150"/>
        <end position="165"/>
    </location>
</feature>
<evidence type="ECO:0000256" key="10">
    <source>
        <dbReference type="ARBA" id="ARBA00044189"/>
    </source>
</evidence>
<dbReference type="PROSITE" id="PS51022">
    <property type="entry name" value="L27"/>
    <property type="match status" value="1"/>
</dbReference>
<dbReference type="CDD" id="cd00071">
    <property type="entry name" value="GMPK"/>
    <property type="match status" value="1"/>
</dbReference>
<dbReference type="GO" id="GO:0098839">
    <property type="term" value="C:postsynaptic density membrane"/>
    <property type="evidence" value="ECO:0007669"/>
    <property type="project" value="TreeGrafter"/>
</dbReference>
<dbReference type="GO" id="GO:0043113">
    <property type="term" value="P:receptor clustering"/>
    <property type="evidence" value="ECO:0007669"/>
    <property type="project" value="TreeGrafter"/>
</dbReference>
<evidence type="ECO:0000256" key="2">
    <source>
        <dbReference type="ARBA" id="ARBA00004236"/>
    </source>
</evidence>
<dbReference type="PROSITE" id="PS50052">
    <property type="entry name" value="GUANYLATE_KINASE_2"/>
    <property type="match status" value="1"/>
</dbReference>
<feature type="domain" description="PDZ" evidence="15">
    <location>
        <begin position="623"/>
        <end position="704"/>
    </location>
</feature>
<protein>
    <recommendedName>
        <fullName evidence="10">Disks large homolog 1</fullName>
    </recommendedName>
</protein>
<feature type="region of interest" description="Disordered" evidence="12">
    <location>
        <begin position="783"/>
        <end position="847"/>
    </location>
</feature>
<feature type="compositionally biased region" description="Basic residues" evidence="12">
    <location>
        <begin position="802"/>
        <end position="818"/>
    </location>
</feature>
<dbReference type="PROSITE" id="PS50002">
    <property type="entry name" value="SH3"/>
    <property type="match status" value="1"/>
</dbReference>
<dbReference type="InterPro" id="IPR036028">
    <property type="entry name" value="SH3-like_dom_sf"/>
</dbReference>
<evidence type="ECO:0000256" key="11">
    <source>
        <dbReference type="PROSITE-ProRule" id="PRU00192"/>
    </source>
</evidence>
<dbReference type="InterPro" id="IPR008145">
    <property type="entry name" value="GK/Ca_channel_bsu"/>
</dbReference>
<dbReference type="GO" id="GO:0005789">
    <property type="term" value="C:endoplasmic reticulum membrane"/>
    <property type="evidence" value="ECO:0007669"/>
    <property type="project" value="UniProtKB-SubCell"/>
</dbReference>
<dbReference type="Ensembl" id="ENSGACT00000040299.1">
    <property type="protein sequence ID" value="ENSGACP00000054451.1"/>
    <property type="gene ID" value="ENSGACG00000034268.1"/>
</dbReference>
<dbReference type="GO" id="GO:0099072">
    <property type="term" value="P:regulation of postsynaptic membrane neurotransmitter receptor levels"/>
    <property type="evidence" value="ECO:0007669"/>
    <property type="project" value="TreeGrafter"/>
</dbReference>
<evidence type="ECO:0000256" key="3">
    <source>
        <dbReference type="ARBA" id="ARBA00004586"/>
    </source>
</evidence>
<dbReference type="InterPro" id="IPR004172">
    <property type="entry name" value="L27_dom"/>
</dbReference>
<reference evidence="17" key="2">
    <citation type="submission" date="2025-08" db="UniProtKB">
        <authorList>
            <consortium name="Ensembl"/>
        </authorList>
    </citation>
    <scope>IDENTIFICATION</scope>
</reference>
<dbReference type="SMART" id="SM00326">
    <property type="entry name" value="SH3"/>
    <property type="match status" value="1"/>
</dbReference>
<feature type="domain" description="SH3" evidence="13">
    <location>
        <begin position="738"/>
        <end position="810"/>
    </location>
</feature>
<dbReference type="InterPro" id="IPR019583">
    <property type="entry name" value="DLG1-4_PDZ_assoc"/>
</dbReference>
<feature type="domain" description="PDZ" evidence="15">
    <location>
        <begin position="472"/>
        <end position="559"/>
    </location>
</feature>
<dbReference type="InterPro" id="IPR001452">
    <property type="entry name" value="SH3_domain"/>
</dbReference>
<dbReference type="GO" id="GO:0031594">
    <property type="term" value="C:neuromuscular junction"/>
    <property type="evidence" value="ECO:0007669"/>
    <property type="project" value="TreeGrafter"/>
</dbReference>
<dbReference type="InterPro" id="IPR008144">
    <property type="entry name" value="Guanylate_kin-like_dom"/>
</dbReference>
<dbReference type="Pfam" id="PF10608">
    <property type="entry name" value="MAGUK_N_PEST"/>
    <property type="match status" value="1"/>
</dbReference>
<comment type="similarity">
    <text evidence="4">Belongs to the MAGUK family.</text>
</comment>
<dbReference type="Gene3D" id="3.30.63.10">
    <property type="entry name" value="Guanylate Kinase phosphate binding domain"/>
    <property type="match status" value="1"/>
</dbReference>
<dbReference type="Gene3D" id="2.30.30.40">
    <property type="entry name" value="SH3 Domains"/>
    <property type="match status" value="1"/>
</dbReference>
<dbReference type="SUPFAM" id="SSF52540">
    <property type="entry name" value="P-loop containing nucleoside triphosphate hydrolases"/>
    <property type="match status" value="1"/>
</dbReference>
<dbReference type="FunFam" id="3.40.50.300:FF:001402">
    <property type="entry name" value="Discs, large homolog 3 (Drosophila)"/>
    <property type="match status" value="1"/>
</dbReference>
<dbReference type="CDD" id="cd06723">
    <property type="entry name" value="PDZ1_Dlg1-2-4-like"/>
    <property type="match status" value="1"/>
</dbReference>
<feature type="compositionally biased region" description="Polar residues" evidence="12">
    <location>
        <begin position="194"/>
        <end position="204"/>
    </location>
</feature>
<evidence type="ECO:0000256" key="9">
    <source>
        <dbReference type="ARBA" id="ARBA00023136"/>
    </source>
</evidence>
<dbReference type="Pfam" id="PF00625">
    <property type="entry name" value="Guanylate_kin"/>
    <property type="match status" value="1"/>
</dbReference>
<dbReference type="Gene3D" id="1.10.287.470">
    <property type="entry name" value="Helix hairpin bin"/>
    <property type="match status" value="1"/>
</dbReference>
<dbReference type="InterPro" id="IPR020590">
    <property type="entry name" value="Guanylate_kinase_CS"/>
</dbReference>
<evidence type="ECO:0000313" key="17">
    <source>
        <dbReference type="Ensembl" id="ENSGACP00000054451.1"/>
    </source>
</evidence>
<reference evidence="17 18" key="1">
    <citation type="journal article" date="2021" name="G3 (Bethesda)">
        <title>Improved contiguity of the threespine stickleback genome using long-read sequencing.</title>
        <authorList>
            <person name="Nath S."/>
            <person name="Shaw D.E."/>
            <person name="White M.A."/>
        </authorList>
    </citation>
    <scope>NUCLEOTIDE SEQUENCE [LARGE SCALE GENOMIC DNA]</scope>
    <source>
        <strain evidence="17 18">Lake Benthic</strain>
    </source>
</reference>
<feature type="compositionally biased region" description="Low complexity" evidence="12">
    <location>
        <begin position="254"/>
        <end position="264"/>
    </location>
</feature>
<comment type="subcellular location">
    <subcellularLocation>
        <location evidence="2">Cell membrane</location>
    </subcellularLocation>
    <subcellularLocation>
        <location evidence="3">Endoplasmic reticulum membrane</location>
    </subcellularLocation>
    <subcellularLocation>
        <location evidence="1">Membrane</location>
        <topology evidence="1">Peripheral membrane protein</topology>
    </subcellularLocation>
</comment>
<dbReference type="InterPro" id="IPR036034">
    <property type="entry name" value="PDZ_sf"/>
</dbReference>
<dbReference type="Gene3D" id="2.30.42.10">
    <property type="match status" value="3"/>
</dbReference>
<dbReference type="GO" id="GO:0097120">
    <property type="term" value="P:receptor localization to synapse"/>
    <property type="evidence" value="ECO:0007669"/>
    <property type="project" value="TreeGrafter"/>
</dbReference>
<feature type="compositionally biased region" description="Low complexity" evidence="12">
    <location>
        <begin position="835"/>
        <end position="847"/>
    </location>
</feature>
<feature type="compositionally biased region" description="Pro residues" evidence="12">
    <location>
        <begin position="105"/>
        <end position="131"/>
    </location>
</feature>
<evidence type="ECO:0000256" key="5">
    <source>
        <dbReference type="ARBA" id="ARBA00022443"/>
    </source>
</evidence>
<sequence>MPVRQKDAQRALELLQQYRAKLDQRQQDQDQNQNQSRSAEGHAEEDSQLQQSLDRVINVFQSQLFSALLDIQEYYELTVLTDSKSSVGQTDAHLTAAGNLTTEPPARPQPPSVPPSPQAPKGPSQPKPLTPKPKSVKSHVAPLPSERPASKPSSPTTKSTTPPSKRGSVKYRAPLPPVQPGAPKSLASEPPVPSSASDATSPRVTANGVGTPGGSMKTPPGASLNGTKPHLAAAKSNTSSESSFSSADPKDRLTPTSTTPTTSPGLIRVSDAAVVSTALETSKDAGPGKATRSRSPTSPNKGKFPFSSRSPTGPPHSRLGPVKVTSTSPSHGPASPRPATGPPTPNKANPPPVVVNTDSVDTPPYVNGTEADYEYEEITLERGNSGLGFSIAGGTDNPHIGEDPSIFITKIIPGGAAAQNGRLRVNDCIVRVNETDVRDVTHSGAVEALKDAGGLVRLCIRRRKSLTERILDIKLVKGPKGLGFSIAGGLGNQHVPGDNGIYVTKIIEGGAAHKDGRLQIGDKLMAVNASCLEEVTHEDAVAALKSTPDVVYLRVAKHTSVFINDNFPPPDVTNSYSPHQDNHISPYMSGSQSVSPAPLTTPRYSPLPRALTGDDDVNRDPRRVVLQRGSTGLGFNIVGGEDGEGIFISFILAGGPADLCGELQKGDRILSVNGVDLSSATHEQAAAALKNAGQTVTIVAQYRPEDYSRFEAKIHDLREQMMTSSVSSSSTSLRSTQKRTLYVRALFDYDGSASDLSTANQVLPFHFGDVLHVSSAGEEEWWPARHLNPPPPNCPEVGVIPSRRRAEKKERSRLKTVRVTRSQDKSDQDDKELVTSGTSDSESSCSGQEEILLTYQPVMQQEVNYTRPVIVLGPMKDRINDDLISEFPDKFGSCVPHTTRPRRDYEVDGRDYHFMSSREFMEQEIQEHKFIEAGQYNNHLYGTSIQSVKEVAEKGKHCILDVSGNAIKRLQLASLHPIAVFIRPRNVDNILEMNKRLSEEQARKTFDRAVKLEQEFTEFFSAIVHGSTLEEVYSQVKQIVEEQSGPYIWVPTKERL</sequence>
<feature type="domain" description="Guanylate kinase-like" evidence="14">
    <location>
        <begin position="866"/>
        <end position="1041"/>
    </location>
</feature>
<dbReference type="AlphaFoldDB" id="A0AAQ4QWQ9"/>
<dbReference type="PANTHER" id="PTHR23119">
    <property type="entry name" value="DISCS LARGE"/>
    <property type="match status" value="1"/>
</dbReference>
<dbReference type="SUPFAM" id="SSF50044">
    <property type="entry name" value="SH3-domain"/>
    <property type="match status" value="1"/>
</dbReference>
<dbReference type="SUPFAM" id="SSF101288">
    <property type="entry name" value="L27 domain"/>
    <property type="match status" value="1"/>
</dbReference>
<dbReference type="Proteomes" id="UP000007635">
    <property type="component" value="Chromosome VIII"/>
</dbReference>
<evidence type="ECO:0000256" key="8">
    <source>
        <dbReference type="ARBA" id="ARBA00022824"/>
    </source>
</evidence>
<dbReference type="InterPro" id="IPR015143">
    <property type="entry name" value="L27_1"/>
</dbReference>
<dbReference type="InterPro" id="IPR036892">
    <property type="entry name" value="L27_dom_sf"/>
</dbReference>
<accession>A0AAQ4QWQ9</accession>
<feature type="compositionally biased region" description="Pro residues" evidence="12">
    <location>
        <begin position="335"/>
        <end position="353"/>
    </location>
</feature>
<dbReference type="PANTHER" id="PTHR23119:SF5">
    <property type="entry name" value="DISKS LARGE HOMOLOG 1"/>
    <property type="match status" value="1"/>
</dbReference>
<evidence type="ECO:0000259" key="13">
    <source>
        <dbReference type="PROSITE" id="PS50002"/>
    </source>
</evidence>
<dbReference type="SMART" id="SM00228">
    <property type="entry name" value="PDZ"/>
    <property type="match status" value="3"/>
</dbReference>
<dbReference type="GO" id="GO:0016323">
    <property type="term" value="C:basolateral plasma membrane"/>
    <property type="evidence" value="ECO:0007669"/>
    <property type="project" value="TreeGrafter"/>
</dbReference>
<dbReference type="FunFam" id="2.30.42.10:FF:000002">
    <property type="entry name" value="Disks large homolog 4 isoform 2"/>
    <property type="match status" value="1"/>
</dbReference>